<proteinExistence type="predicted"/>
<dbReference type="AlphaFoldDB" id="A0A7S4LQL2"/>
<dbReference type="EMBL" id="HBJA01153073">
    <property type="protein sequence ID" value="CAE0843553.1"/>
    <property type="molecule type" value="Transcribed_RNA"/>
</dbReference>
<accession>A0A7S4LQL2</accession>
<sequence>MPRISGEIAEIPWEANLAGTIDHRVGNALQAENLRLSNNLVQVRATNNDVSLVTTWAPSIDGYQSPRGRNACCIMKYPSVTHPLSLNCIVMRFAHKNMQPQFTSAQP</sequence>
<name>A0A7S4LQL2_9EUGL</name>
<gene>
    <name evidence="1" type="ORF">EGYM00163_LOCUS52365</name>
</gene>
<protein>
    <submittedName>
        <fullName evidence="1">Uncharacterized protein</fullName>
    </submittedName>
</protein>
<organism evidence="1">
    <name type="scientific">Eutreptiella gymnastica</name>
    <dbReference type="NCBI Taxonomy" id="73025"/>
    <lineage>
        <taxon>Eukaryota</taxon>
        <taxon>Discoba</taxon>
        <taxon>Euglenozoa</taxon>
        <taxon>Euglenida</taxon>
        <taxon>Spirocuta</taxon>
        <taxon>Euglenophyceae</taxon>
        <taxon>Eutreptiales</taxon>
        <taxon>Eutreptiaceae</taxon>
        <taxon>Eutreptiella</taxon>
    </lineage>
</organism>
<reference evidence="1" key="1">
    <citation type="submission" date="2021-01" db="EMBL/GenBank/DDBJ databases">
        <authorList>
            <person name="Corre E."/>
            <person name="Pelletier E."/>
            <person name="Niang G."/>
            <person name="Scheremetjew M."/>
            <person name="Finn R."/>
            <person name="Kale V."/>
            <person name="Holt S."/>
            <person name="Cochrane G."/>
            <person name="Meng A."/>
            <person name="Brown T."/>
            <person name="Cohen L."/>
        </authorList>
    </citation>
    <scope>NUCLEOTIDE SEQUENCE</scope>
    <source>
        <strain evidence="1">CCMP1594</strain>
    </source>
</reference>
<evidence type="ECO:0000313" key="1">
    <source>
        <dbReference type="EMBL" id="CAE0843553.1"/>
    </source>
</evidence>